<dbReference type="EMBL" id="JAPEUX010000009">
    <property type="protein sequence ID" value="KAJ4345607.1"/>
    <property type="molecule type" value="Genomic_DNA"/>
</dbReference>
<dbReference type="InterPro" id="IPR036047">
    <property type="entry name" value="F-box-like_dom_sf"/>
</dbReference>
<feature type="domain" description="F-box" evidence="1">
    <location>
        <begin position="2"/>
        <end position="60"/>
    </location>
</feature>
<proteinExistence type="predicted"/>
<reference evidence="2" key="1">
    <citation type="submission" date="2022-10" db="EMBL/GenBank/DDBJ databases">
        <title>Tapping the CABI collections for fungal endophytes: first genome assemblies for Collariella, Neodidymelliopsis, Ascochyta clinopodiicola, Didymella pomorum, Didymosphaeria variabile, Neocosmospora piperis and Neocucurbitaria cava.</title>
        <authorList>
            <person name="Hill R."/>
        </authorList>
    </citation>
    <scope>NUCLEOTIDE SEQUENCE</scope>
    <source>
        <strain evidence="2">IMI 356815</strain>
    </source>
</reference>
<dbReference type="Proteomes" id="UP001140513">
    <property type="component" value="Unassembled WGS sequence"/>
</dbReference>
<dbReference type="SUPFAM" id="SSF81383">
    <property type="entry name" value="F-box domain"/>
    <property type="match status" value="1"/>
</dbReference>
<dbReference type="AlphaFoldDB" id="A0A9W8XAA8"/>
<evidence type="ECO:0000313" key="2">
    <source>
        <dbReference type="EMBL" id="KAJ4345607.1"/>
    </source>
</evidence>
<dbReference type="PROSITE" id="PS50181">
    <property type="entry name" value="FBOX"/>
    <property type="match status" value="1"/>
</dbReference>
<sequence length="451" mass="51795">MTTFELKLPEELRLSIFRRVSTQDALKLAIVCRTFRTSAEQVLYETISNVQYMNRLYRTLVVRPDLASLVKSIDLCPLMLESPVPAVVDHGCSVGMTDNDYRFDLPITENRIAGLILRALPALESLKISILYLEDRRLYTEEGYDDLAWQSAHPIIAVLGPAYHPSNGNHTTLLSQIPGLKNLKDLTYCGARFPSSLGSLPNLENVHLSRDCFFMDDPKQDASVLDPDLTRSKYRYLESCLKQYICLKTLTIDILEQERVTRHGDVSTLLDRLRDVQGHIEMMNLIVVQPHEGLHYLNLVLPVPSMTAFSGLKKLSMPYEWIEKVDNETIVMTVFSKVFPQTLEVLELQIPQEHTCAWLLEFANQRSKSNFIHLREFRLYCSEMRGVGYEKFRYDSRYATQVKDIGKTGIHVEVSYHPDEYKPEWDNEDYDPISKSVVDELRSLSVSYQAG</sequence>
<dbReference type="RefSeq" id="XP_056065771.1">
    <property type="nucleotide sequence ID" value="XM_056220468.1"/>
</dbReference>
<dbReference type="SUPFAM" id="SSF52047">
    <property type="entry name" value="RNI-like"/>
    <property type="match status" value="1"/>
</dbReference>
<accession>A0A9W8XAA8</accession>
<dbReference type="GeneID" id="80915270"/>
<protein>
    <recommendedName>
        <fullName evidence="1">F-box domain-containing protein</fullName>
    </recommendedName>
</protein>
<evidence type="ECO:0000259" key="1">
    <source>
        <dbReference type="PROSITE" id="PS50181"/>
    </source>
</evidence>
<organism evidence="2 3">
    <name type="scientific">Didymosphaeria variabile</name>
    <dbReference type="NCBI Taxonomy" id="1932322"/>
    <lineage>
        <taxon>Eukaryota</taxon>
        <taxon>Fungi</taxon>
        <taxon>Dikarya</taxon>
        <taxon>Ascomycota</taxon>
        <taxon>Pezizomycotina</taxon>
        <taxon>Dothideomycetes</taxon>
        <taxon>Pleosporomycetidae</taxon>
        <taxon>Pleosporales</taxon>
        <taxon>Massarineae</taxon>
        <taxon>Didymosphaeriaceae</taxon>
        <taxon>Didymosphaeria</taxon>
    </lineage>
</organism>
<dbReference type="InterPro" id="IPR001810">
    <property type="entry name" value="F-box_dom"/>
</dbReference>
<evidence type="ECO:0000313" key="3">
    <source>
        <dbReference type="Proteomes" id="UP001140513"/>
    </source>
</evidence>
<keyword evidence="3" id="KW-1185">Reference proteome</keyword>
<dbReference type="CDD" id="cd09917">
    <property type="entry name" value="F-box_SF"/>
    <property type="match status" value="1"/>
</dbReference>
<comment type="caution">
    <text evidence="2">The sequence shown here is derived from an EMBL/GenBank/DDBJ whole genome shotgun (WGS) entry which is preliminary data.</text>
</comment>
<dbReference type="Pfam" id="PF12937">
    <property type="entry name" value="F-box-like"/>
    <property type="match status" value="1"/>
</dbReference>
<dbReference type="OrthoDB" id="3668232at2759"/>
<name>A0A9W8XAA8_9PLEO</name>
<gene>
    <name evidence="2" type="ORF">N0V89_011740</name>
</gene>